<comment type="caution">
    <text evidence="6">The sequence shown here is derived from an EMBL/GenBank/DDBJ whole genome shotgun (WGS) entry which is preliminary data.</text>
</comment>
<keyword evidence="2" id="KW-0732">Signal</keyword>
<dbReference type="SUPFAM" id="SSF53850">
    <property type="entry name" value="Periplasmic binding protein-like II"/>
    <property type="match status" value="1"/>
</dbReference>
<evidence type="ECO:0000313" key="7">
    <source>
        <dbReference type="Proteomes" id="UP000260655"/>
    </source>
</evidence>
<name>A0A3E4GRB2_9FIRM</name>
<keyword evidence="3" id="KW-0472">Membrane</keyword>
<evidence type="ECO:0000313" key="6">
    <source>
        <dbReference type="EMBL" id="RGJ24259.1"/>
    </source>
</evidence>
<protein>
    <submittedName>
        <fullName evidence="6">Carbohydrate ABC transporter substrate-binding protein</fullName>
    </submittedName>
</protein>
<evidence type="ECO:0000256" key="3">
    <source>
        <dbReference type="ARBA" id="ARBA00023136"/>
    </source>
</evidence>
<dbReference type="Proteomes" id="UP000260655">
    <property type="component" value="Unassembled WGS sequence"/>
</dbReference>
<sequence length="435" mass="49809">MTERRNVIYRKYLQSVFCIALVLTVLTGCGKNTGQTSRNTEKKEIDIPIILTVDPTSGKKTEQDVVDAFNEEYAGTYHMQVEWIMETEEEYRKNLKRLNVTDELPAVIYDVRTLPSFYQMMVADGRIENLSPYLEEDEEWRNMIEPAVMEGCTDEDGNIYLGPISTAAFACAGMFWNPELFAEAGIEKFPETWEEFWDCCDRLQANGITPLGLHTEGTGWAPMLIATAEAAHTEEGYAFMKELLPESYSNDTGLEIAETLQKLFRYTTEDAIHADYDVAYNNFVSGKVAMIPNGYWMIDQLPEEWKEKVRFSAFPGNKLIASPETFGWAVVSTYSEEVKEGAVEFLKFRTKFNLEEKKELMDKNGRTEISQLLQDYVNAYNNNPQIVPNYQVKWNSILQEKTIGECLPQLAAGKMTLAQMVETADESIREYEKER</sequence>
<dbReference type="Gene3D" id="3.40.190.10">
    <property type="entry name" value="Periplasmic binding protein-like II"/>
    <property type="match status" value="1"/>
</dbReference>
<dbReference type="Pfam" id="PF13416">
    <property type="entry name" value="SBP_bac_8"/>
    <property type="match status" value="1"/>
</dbReference>
<evidence type="ECO:0000256" key="5">
    <source>
        <dbReference type="ARBA" id="ARBA00023288"/>
    </source>
</evidence>
<dbReference type="PROSITE" id="PS51257">
    <property type="entry name" value="PROKAR_LIPOPROTEIN"/>
    <property type="match status" value="1"/>
</dbReference>
<keyword evidence="5" id="KW-0449">Lipoprotein</keyword>
<dbReference type="PANTHER" id="PTHR43649">
    <property type="entry name" value="ARABINOSE-BINDING PROTEIN-RELATED"/>
    <property type="match status" value="1"/>
</dbReference>
<dbReference type="InterPro" id="IPR050490">
    <property type="entry name" value="Bact_solute-bd_prot1"/>
</dbReference>
<organism evidence="6 7">
    <name type="scientific">Coprococcus comes</name>
    <dbReference type="NCBI Taxonomy" id="410072"/>
    <lineage>
        <taxon>Bacteria</taxon>
        <taxon>Bacillati</taxon>
        <taxon>Bacillota</taxon>
        <taxon>Clostridia</taxon>
        <taxon>Lachnospirales</taxon>
        <taxon>Lachnospiraceae</taxon>
        <taxon>Coprococcus</taxon>
    </lineage>
</organism>
<reference evidence="6 7" key="1">
    <citation type="submission" date="2018-08" db="EMBL/GenBank/DDBJ databases">
        <title>A genome reference for cultivated species of the human gut microbiota.</title>
        <authorList>
            <person name="Zou Y."/>
            <person name="Xue W."/>
            <person name="Luo G."/>
        </authorList>
    </citation>
    <scope>NUCLEOTIDE SEQUENCE [LARGE SCALE GENOMIC DNA]</scope>
    <source>
        <strain evidence="6 7">TM07-19</strain>
    </source>
</reference>
<evidence type="ECO:0000256" key="1">
    <source>
        <dbReference type="ARBA" id="ARBA00022475"/>
    </source>
</evidence>
<dbReference type="InterPro" id="IPR006059">
    <property type="entry name" value="SBP"/>
</dbReference>
<gene>
    <name evidence="6" type="ORF">DXD67_06380</name>
</gene>
<accession>A0A3E4GRB2</accession>
<dbReference type="AlphaFoldDB" id="A0A3E4GRB2"/>
<evidence type="ECO:0000256" key="4">
    <source>
        <dbReference type="ARBA" id="ARBA00023139"/>
    </source>
</evidence>
<keyword evidence="4" id="KW-0564">Palmitate</keyword>
<keyword evidence="1" id="KW-1003">Cell membrane</keyword>
<evidence type="ECO:0000256" key="2">
    <source>
        <dbReference type="ARBA" id="ARBA00022729"/>
    </source>
</evidence>
<dbReference type="PANTHER" id="PTHR43649:SF33">
    <property type="entry name" value="POLYGALACTURONAN_RHAMNOGALACTURONAN-BINDING PROTEIN YTCQ"/>
    <property type="match status" value="1"/>
</dbReference>
<dbReference type="EMBL" id="QSOV01000005">
    <property type="protein sequence ID" value="RGJ24259.1"/>
    <property type="molecule type" value="Genomic_DNA"/>
</dbReference>
<proteinExistence type="predicted"/>